<accession>A0A3S9SIV5</accession>
<dbReference type="Proteomes" id="UP000282435">
    <property type="component" value="Chromosome"/>
</dbReference>
<evidence type="ECO:0000313" key="1">
    <source>
        <dbReference type="EMBL" id="AZR59420.1"/>
    </source>
</evidence>
<organism evidence="1 2">
    <name type="scientific">Eikenella corrodens</name>
    <dbReference type="NCBI Taxonomy" id="539"/>
    <lineage>
        <taxon>Bacteria</taxon>
        <taxon>Pseudomonadati</taxon>
        <taxon>Pseudomonadota</taxon>
        <taxon>Betaproteobacteria</taxon>
        <taxon>Neisseriales</taxon>
        <taxon>Neisseriaceae</taxon>
        <taxon>Eikenella</taxon>
    </lineage>
</organism>
<dbReference type="RefSeq" id="WP_126982961.1">
    <property type="nucleotide sequence ID" value="NZ_CP034670.1"/>
</dbReference>
<sequence length="120" mass="13728">MGRKMCRLAADPNYLWDSPIEIDTLMPIVHVVNDIGLLIPRFVSKEYGKLYLFLTDDPKQHGQPLQLGFLFFVDTDKIVGGDEDESRKVIISLIKDGLIEMGKTHGWSKEHIDELFVKVK</sequence>
<protein>
    <submittedName>
        <fullName evidence="1">Uncharacterized protein</fullName>
    </submittedName>
</protein>
<dbReference type="EMBL" id="CP034670">
    <property type="protein sequence ID" value="AZR59420.1"/>
    <property type="molecule type" value="Genomic_DNA"/>
</dbReference>
<reference evidence="1 2" key="1">
    <citation type="submission" date="2018-12" db="EMBL/GenBank/DDBJ databases">
        <title>Genome sequencing of Eikenella corrodens KCOM 3110 (= JS217).</title>
        <authorList>
            <person name="Koo J.-K."/>
            <person name="Park S.-N."/>
            <person name="Lim Y.K."/>
        </authorList>
    </citation>
    <scope>NUCLEOTIDE SEQUENCE [LARGE SCALE GENOMIC DNA]</scope>
    <source>
        <strain evidence="1 2">KCOM 3110</strain>
    </source>
</reference>
<dbReference type="AlphaFoldDB" id="A0A3S9SIV5"/>
<evidence type="ECO:0000313" key="2">
    <source>
        <dbReference type="Proteomes" id="UP000282435"/>
    </source>
</evidence>
<name>A0A3S9SIV5_EIKCO</name>
<gene>
    <name evidence="1" type="ORF">ELB75_04875</name>
</gene>
<proteinExistence type="predicted"/>